<evidence type="ECO:0000313" key="5">
    <source>
        <dbReference type="Proteomes" id="UP000233398"/>
    </source>
</evidence>
<comment type="subcellular location">
    <subcellularLocation>
        <location evidence="1">Cell envelope</location>
    </subcellularLocation>
</comment>
<dbReference type="AlphaFoldDB" id="A0A2N0VEU4"/>
<dbReference type="NCBIfam" id="TIGR04246">
    <property type="entry name" value="nitrous_NosZ_Gp"/>
    <property type="match status" value="1"/>
</dbReference>
<name>A0A2N0VEU4_9BACT</name>
<accession>A0A2N0VEU4</accession>
<dbReference type="Gene3D" id="2.130.10.10">
    <property type="entry name" value="YVTN repeat-like/Quinoprotein amine dehydrogenase"/>
    <property type="match status" value="1"/>
</dbReference>
<dbReference type="GO" id="GO:0030313">
    <property type="term" value="C:cell envelope"/>
    <property type="evidence" value="ECO:0007669"/>
    <property type="project" value="UniProtKB-SubCell"/>
</dbReference>
<evidence type="ECO:0000256" key="1">
    <source>
        <dbReference type="ARBA" id="ARBA00004196"/>
    </source>
</evidence>
<gene>
    <name evidence="4" type="ORF">CWD77_15045</name>
</gene>
<dbReference type="InterPro" id="IPR051403">
    <property type="entry name" value="NosZ/Cyto_c_oxidase_sub2"/>
</dbReference>
<dbReference type="Gene3D" id="2.60.40.420">
    <property type="entry name" value="Cupredoxins - blue copper proteins"/>
    <property type="match status" value="1"/>
</dbReference>
<dbReference type="InterPro" id="IPR011045">
    <property type="entry name" value="N2O_reductase_N"/>
</dbReference>
<dbReference type="InterPro" id="IPR026468">
    <property type="entry name" value="Nitrous_oxide_Rdtase_Sec-dep"/>
</dbReference>
<dbReference type="EMBL" id="PISP01000006">
    <property type="protein sequence ID" value="PKD42714.1"/>
    <property type="molecule type" value="Genomic_DNA"/>
</dbReference>
<dbReference type="RefSeq" id="WP_101074409.1">
    <property type="nucleotide sequence ID" value="NZ_PISP01000006.1"/>
</dbReference>
<evidence type="ECO:0000256" key="2">
    <source>
        <dbReference type="ARBA" id="ARBA00022723"/>
    </source>
</evidence>
<dbReference type="InterPro" id="IPR015943">
    <property type="entry name" value="WD40/YVTN_repeat-like_dom_sf"/>
</dbReference>
<dbReference type="OrthoDB" id="9759695at2"/>
<reference evidence="4 5" key="1">
    <citation type="submission" date="2017-11" db="EMBL/GenBank/DDBJ databases">
        <title>Rhodohalobacter 15182 sp. nov., isolated from a salt lake.</title>
        <authorList>
            <person name="Han S."/>
        </authorList>
    </citation>
    <scope>NUCLEOTIDE SEQUENCE [LARGE SCALE GENOMIC DNA]</scope>
    <source>
        <strain evidence="4 5">15182</strain>
    </source>
</reference>
<evidence type="ECO:0000256" key="3">
    <source>
        <dbReference type="ARBA" id="ARBA00023008"/>
    </source>
</evidence>
<dbReference type="InterPro" id="IPR008972">
    <property type="entry name" value="Cupredoxin"/>
</dbReference>
<dbReference type="PROSITE" id="PS00078">
    <property type="entry name" value="COX2"/>
    <property type="match status" value="1"/>
</dbReference>
<dbReference type="InterPro" id="IPR041114">
    <property type="entry name" value="Nos_propeller"/>
</dbReference>
<dbReference type="Pfam" id="PF18764">
    <property type="entry name" value="nos_propeller"/>
    <property type="match status" value="1"/>
</dbReference>
<keyword evidence="3" id="KW-0186">Copper</keyword>
<dbReference type="InterPro" id="IPR001505">
    <property type="entry name" value="Copper_CuA"/>
</dbReference>
<organism evidence="4 5">
    <name type="scientific">Rhodohalobacter barkolensis</name>
    <dbReference type="NCBI Taxonomy" id="2053187"/>
    <lineage>
        <taxon>Bacteria</taxon>
        <taxon>Pseudomonadati</taxon>
        <taxon>Balneolota</taxon>
        <taxon>Balneolia</taxon>
        <taxon>Balneolales</taxon>
        <taxon>Balneolaceae</taxon>
        <taxon>Rhodohalobacter</taxon>
    </lineage>
</organism>
<dbReference type="SUPFAM" id="SSF49503">
    <property type="entry name" value="Cupredoxins"/>
    <property type="match status" value="1"/>
</dbReference>
<dbReference type="PROSITE" id="PS51257">
    <property type="entry name" value="PROKAR_LIPOPROTEIN"/>
    <property type="match status" value="1"/>
</dbReference>
<dbReference type="PANTHER" id="PTHR42838">
    <property type="entry name" value="CYTOCHROME C OXIDASE SUBUNIT II"/>
    <property type="match status" value="1"/>
</dbReference>
<dbReference type="Proteomes" id="UP000233398">
    <property type="component" value="Unassembled WGS sequence"/>
</dbReference>
<sequence>MNKNNNKRLRGILLGAGFVALAAFLFTGCPSEQRMLDSGDAAQKVYVAPGDHDEFYGFFSGGYSGQLSVWGLPSARMLKVIPVFSQDPETAYGYSEETKPLFNTSYGFIPWDDSHHPHISQTDGNADGRWIFINANNTPRIARIDLETFQTKEILELPNTGGNHASSYVTSNTEYVIGATRFSIPYEKDLDVPIDSYSDEFRGSLSFIEVDQETGMMEVDFQIVVPPYNYDLGRAGKGISSDWVFFTTYNTEEAHTMLEVNASRNDKDFIAAVNWKKAAELVRDGHGKTMDAEYYHNHYNGKKQGYAVSEVKNEVTVLDTREIDENFIYYLPTPKSPHGVDVDPTGEYIVGGGKLATVIPVHSFSNMLEAIENDDIDDYIDGIPVLNYDATIAGEVENPGLGPLHTEFDGKGYAYTSVYISSEIVKWSLETFEVVDRIDSYYSIGHLMITGGDTVDPDAQYMVGLTKTAKDRYLPTGPKQNHPAQLYDISGDKMELLLDFPTIGEPHYAQSIKADKIVDQIAKIYEMEENDHPDALLRMTENRVERRGNDVHIYMGATRSHFRPDNIEGVKLGDDVYVHLTNMEQEWDVVHGIAIKGSQSTELLVPPGQTKTIKWTPTRTGIYPFYCTAFCSALHQEMQGYIRVSGPDSNVELTWSTNE</sequence>
<evidence type="ECO:0000313" key="4">
    <source>
        <dbReference type="EMBL" id="PKD42714.1"/>
    </source>
</evidence>
<dbReference type="GO" id="GO:0005507">
    <property type="term" value="F:copper ion binding"/>
    <property type="evidence" value="ECO:0007669"/>
    <property type="project" value="InterPro"/>
</dbReference>
<protein>
    <submittedName>
        <fullName evidence="4">Nitrous oxide reductase</fullName>
    </submittedName>
</protein>
<dbReference type="SUPFAM" id="SSF50974">
    <property type="entry name" value="Nitrous oxide reductase, N-terminal domain"/>
    <property type="match status" value="1"/>
</dbReference>
<keyword evidence="5" id="KW-1185">Reference proteome</keyword>
<proteinExistence type="predicted"/>
<keyword evidence="2" id="KW-0479">Metal-binding</keyword>
<comment type="caution">
    <text evidence="4">The sequence shown here is derived from an EMBL/GenBank/DDBJ whole genome shotgun (WGS) entry which is preliminary data.</text>
</comment>
<dbReference type="PANTHER" id="PTHR42838:SF2">
    <property type="entry name" value="NITROUS-OXIDE REDUCTASE"/>
    <property type="match status" value="1"/>
</dbReference>